<dbReference type="EMBL" id="JBJLSN010000011">
    <property type="protein sequence ID" value="MFL7901518.1"/>
    <property type="molecule type" value="Genomic_DNA"/>
</dbReference>
<comment type="caution">
    <text evidence="2">The sequence shown here is derived from an EMBL/GenBank/DDBJ whole genome shotgun (WGS) entry which is preliminary data.</text>
</comment>
<name>A0ABW8V819_9PROT</name>
<gene>
    <name evidence="2" type="ORF">ACJ41P_10325</name>
</gene>
<keyword evidence="1" id="KW-1133">Transmembrane helix</keyword>
<keyword evidence="3" id="KW-1185">Reference proteome</keyword>
<evidence type="ECO:0000313" key="2">
    <source>
        <dbReference type="EMBL" id="MFL7901518.1"/>
    </source>
</evidence>
<dbReference type="Proteomes" id="UP001628281">
    <property type="component" value="Unassembled WGS sequence"/>
</dbReference>
<sequence>MRSALEDPAVSGPIADAERAAAELAADIRAAGRFTFVLISFAVGAALSALIIL</sequence>
<keyword evidence="1" id="KW-0812">Transmembrane</keyword>
<keyword evidence="1" id="KW-0472">Membrane</keyword>
<proteinExistence type="predicted"/>
<reference evidence="2 3" key="1">
    <citation type="submission" date="2024-11" db="EMBL/GenBank/DDBJ databases">
        <title>Draft genome sequences of two bacteria associated to sugarcane roots in Colombia.</title>
        <authorList>
            <person name="Pardo-Diaz S."/>
            <person name="Masmela-Mendoza J."/>
            <person name="Delgadillo-Duran P."/>
            <person name="Bautista E.J."/>
            <person name="Rojas-Tapias D.F."/>
        </authorList>
    </citation>
    <scope>NUCLEOTIDE SEQUENCE [LARGE SCALE GENOMIC DNA]</scope>
    <source>
        <strain evidence="2 3">Ap18</strain>
    </source>
</reference>
<feature type="transmembrane region" description="Helical" evidence="1">
    <location>
        <begin position="34"/>
        <end position="52"/>
    </location>
</feature>
<protein>
    <submittedName>
        <fullName evidence="2">Uncharacterized protein</fullName>
    </submittedName>
</protein>
<accession>A0ABW8V819</accession>
<organism evidence="2 3">
    <name type="scientific">Azospirillum argentinense</name>
    <dbReference type="NCBI Taxonomy" id="2970906"/>
    <lineage>
        <taxon>Bacteria</taxon>
        <taxon>Pseudomonadati</taxon>
        <taxon>Pseudomonadota</taxon>
        <taxon>Alphaproteobacteria</taxon>
        <taxon>Rhodospirillales</taxon>
        <taxon>Azospirillaceae</taxon>
        <taxon>Azospirillum</taxon>
    </lineage>
</organism>
<evidence type="ECO:0000313" key="3">
    <source>
        <dbReference type="Proteomes" id="UP001628281"/>
    </source>
</evidence>
<dbReference type="RefSeq" id="WP_407823981.1">
    <property type="nucleotide sequence ID" value="NZ_JBJLSN010000011.1"/>
</dbReference>
<evidence type="ECO:0000256" key="1">
    <source>
        <dbReference type="SAM" id="Phobius"/>
    </source>
</evidence>